<accession>A0A2W5R6T9</accession>
<dbReference type="InterPro" id="IPR024087">
    <property type="entry name" value="Creatininase-like_sf"/>
</dbReference>
<evidence type="ECO:0000256" key="5">
    <source>
        <dbReference type="ARBA" id="ARBA00024029"/>
    </source>
</evidence>
<dbReference type="GO" id="GO:0009231">
    <property type="term" value="P:riboflavin biosynthetic process"/>
    <property type="evidence" value="ECO:0007669"/>
    <property type="project" value="TreeGrafter"/>
</dbReference>
<gene>
    <name evidence="6" type="ORF">DI549_01310</name>
</gene>
<dbReference type="GO" id="GO:0046872">
    <property type="term" value="F:metal ion binding"/>
    <property type="evidence" value="ECO:0007669"/>
    <property type="project" value="UniProtKB-KW"/>
</dbReference>
<dbReference type="Proteomes" id="UP000248887">
    <property type="component" value="Unassembled WGS sequence"/>
</dbReference>
<evidence type="ECO:0000256" key="2">
    <source>
        <dbReference type="ARBA" id="ARBA00022723"/>
    </source>
</evidence>
<organism evidence="6 7">
    <name type="scientific">Ancylobacter novellus</name>
    <name type="common">Thiobacillus novellus</name>
    <dbReference type="NCBI Taxonomy" id="921"/>
    <lineage>
        <taxon>Bacteria</taxon>
        <taxon>Pseudomonadati</taxon>
        <taxon>Pseudomonadota</taxon>
        <taxon>Alphaproteobacteria</taxon>
        <taxon>Hyphomicrobiales</taxon>
        <taxon>Xanthobacteraceae</taxon>
        <taxon>Ancylobacter</taxon>
    </lineage>
</organism>
<reference evidence="6 7" key="1">
    <citation type="submission" date="2017-08" db="EMBL/GenBank/DDBJ databases">
        <title>Infants hospitalized years apart are colonized by the same room-sourced microbial strains.</title>
        <authorList>
            <person name="Brooks B."/>
            <person name="Olm M.R."/>
            <person name="Firek B.A."/>
            <person name="Baker R."/>
            <person name="Thomas B.C."/>
            <person name="Morowitz M.J."/>
            <person name="Banfield J.F."/>
        </authorList>
    </citation>
    <scope>NUCLEOTIDE SEQUENCE [LARGE SCALE GENOMIC DNA]</scope>
    <source>
        <strain evidence="6">S2_005_001_R2_27</strain>
    </source>
</reference>
<dbReference type="EMBL" id="QFQD01000002">
    <property type="protein sequence ID" value="PZQ85798.1"/>
    <property type="molecule type" value="Genomic_DNA"/>
</dbReference>
<comment type="caution">
    <text evidence="6">The sequence shown here is derived from an EMBL/GenBank/DDBJ whole genome shotgun (WGS) entry which is preliminary data.</text>
</comment>
<proteinExistence type="inferred from homology"/>
<evidence type="ECO:0000256" key="3">
    <source>
        <dbReference type="ARBA" id="ARBA00022801"/>
    </source>
</evidence>
<evidence type="ECO:0000313" key="7">
    <source>
        <dbReference type="Proteomes" id="UP000248887"/>
    </source>
</evidence>
<comment type="cofactor">
    <cofactor evidence="1">
        <name>Zn(2+)</name>
        <dbReference type="ChEBI" id="CHEBI:29105"/>
    </cofactor>
</comment>
<dbReference type="SUPFAM" id="SSF102215">
    <property type="entry name" value="Creatininase"/>
    <property type="match status" value="1"/>
</dbReference>
<name>A0A2W5R6T9_ANCNO</name>
<dbReference type="PANTHER" id="PTHR35005">
    <property type="entry name" value="3-DEHYDRO-SCYLLO-INOSOSE HYDROLASE"/>
    <property type="match status" value="1"/>
</dbReference>
<dbReference type="GO" id="GO:0016811">
    <property type="term" value="F:hydrolase activity, acting on carbon-nitrogen (but not peptide) bonds, in linear amides"/>
    <property type="evidence" value="ECO:0007669"/>
    <property type="project" value="TreeGrafter"/>
</dbReference>
<dbReference type="PANTHER" id="PTHR35005:SF1">
    <property type="entry name" value="2-AMINO-5-FORMYLAMINO-6-RIBOSYLAMINOPYRIMIDIN-4(3H)-ONE 5'-MONOPHOSPHATE DEFORMYLASE"/>
    <property type="match status" value="1"/>
</dbReference>
<dbReference type="AlphaFoldDB" id="A0A2W5R6T9"/>
<dbReference type="Gene3D" id="3.40.50.10310">
    <property type="entry name" value="Creatininase"/>
    <property type="match status" value="1"/>
</dbReference>
<dbReference type="Pfam" id="PF02633">
    <property type="entry name" value="Creatininase"/>
    <property type="match status" value="1"/>
</dbReference>
<evidence type="ECO:0000313" key="6">
    <source>
        <dbReference type="EMBL" id="PZQ85798.1"/>
    </source>
</evidence>
<keyword evidence="2" id="KW-0479">Metal-binding</keyword>
<dbReference type="InterPro" id="IPR003785">
    <property type="entry name" value="Creatininase/forma_Hydrolase"/>
</dbReference>
<keyword evidence="4" id="KW-0862">Zinc</keyword>
<evidence type="ECO:0000256" key="4">
    <source>
        <dbReference type="ARBA" id="ARBA00022833"/>
    </source>
</evidence>
<keyword evidence="3" id="KW-0378">Hydrolase</keyword>
<evidence type="ECO:0000256" key="1">
    <source>
        <dbReference type="ARBA" id="ARBA00001947"/>
    </source>
</evidence>
<comment type="similarity">
    <text evidence="5">Belongs to the creatininase superfamily.</text>
</comment>
<protein>
    <submittedName>
        <fullName evidence="6">Creatininase</fullName>
    </submittedName>
</protein>
<sequence>MPPKRFWTELAWTDFSAGDTENWIAVLPVAAVEQHGPHLPVGVDTFIGEGYLREVARLLPAELPALFLPIQAIGKSNEHIHFPGTLTLSAETVIRAWTEIGEGVHRAGVRKLVIVNSHGGNVPILDIVARDLRARLGMLVVTVSWHRFGYPEGLFSAQERQHGIHAGGVETSLMLAFRPDTVRQDEVRDFPPVTLAMEQEFSFLRAGTPAGFGWMAQDIQPAGAMGNASEASLEKGEACAAYGARAFVELLADVHRFDLARLPAGPLGGGAL</sequence>